<organism evidence="1 2">
    <name type="scientific">Legionella lytica</name>
    <dbReference type="NCBI Taxonomy" id="96232"/>
    <lineage>
        <taxon>Bacteria</taxon>
        <taxon>Pseudomonadati</taxon>
        <taxon>Pseudomonadota</taxon>
        <taxon>Gammaproteobacteria</taxon>
        <taxon>Legionellales</taxon>
        <taxon>Legionellaceae</taxon>
        <taxon>Legionella</taxon>
    </lineage>
</organism>
<dbReference type="EMBL" id="JBGORX010000014">
    <property type="protein sequence ID" value="MFJ1270152.1"/>
    <property type="molecule type" value="Genomic_DNA"/>
</dbReference>
<name>A0ABW8DD85_9GAMM</name>
<gene>
    <name evidence="1" type="ORF">ACD661_16470</name>
</gene>
<dbReference type="Proteomes" id="UP001615550">
    <property type="component" value="Unassembled WGS sequence"/>
</dbReference>
<dbReference type="RefSeq" id="WP_400188938.1">
    <property type="nucleotide sequence ID" value="NZ_JBGORX010000014.1"/>
</dbReference>
<evidence type="ECO:0000313" key="1">
    <source>
        <dbReference type="EMBL" id="MFJ1270152.1"/>
    </source>
</evidence>
<reference evidence="1 2" key="1">
    <citation type="submission" date="2024-08" db="EMBL/GenBank/DDBJ databases">
        <title>Draft Genome Sequence of Legionella lytica strain DSB2004, Isolated From a Fire Sprinkler System.</title>
        <authorList>
            <person name="Everhart A.D."/>
            <person name="Kidane D.T."/>
            <person name="Farone A.L."/>
            <person name="Farone M.B."/>
        </authorList>
    </citation>
    <scope>NUCLEOTIDE SEQUENCE [LARGE SCALE GENOMIC DNA]</scope>
    <source>
        <strain evidence="1 2">DSB2004</strain>
    </source>
</reference>
<protein>
    <submittedName>
        <fullName evidence="1">Uncharacterized protein</fullName>
    </submittedName>
</protein>
<comment type="caution">
    <text evidence="1">The sequence shown here is derived from an EMBL/GenBank/DDBJ whole genome shotgun (WGS) entry which is preliminary data.</text>
</comment>
<sequence>MKHFTERSNRHCYSYNNPTYILSFGMSALQINETNFNRLSQNSQRALDDADESTALSQAGKAAIEYGIAGLILYIDIHTQILENNFRQGELVELEVIKLLAYIKFSITMLEREDAHALKSIEFISDDHLLDWKAKEKKLLALANVDAIQSEVNQTAATLVDECFKDNSSNSYGFAS</sequence>
<accession>A0ABW8DD85</accession>
<evidence type="ECO:0000313" key="2">
    <source>
        <dbReference type="Proteomes" id="UP001615550"/>
    </source>
</evidence>
<keyword evidence="2" id="KW-1185">Reference proteome</keyword>
<proteinExistence type="predicted"/>